<name>A0A9Q0JZE9_9MAGN</name>
<accession>A0A9Q0JZE9</accession>
<feature type="domain" description="J" evidence="2">
    <location>
        <begin position="22"/>
        <end position="78"/>
    </location>
</feature>
<dbReference type="GO" id="GO:0042026">
    <property type="term" value="P:protein refolding"/>
    <property type="evidence" value="ECO:0007669"/>
    <property type="project" value="TreeGrafter"/>
</dbReference>
<evidence type="ECO:0000256" key="1">
    <source>
        <dbReference type="ARBA" id="ARBA00023186"/>
    </source>
</evidence>
<dbReference type="InterPro" id="IPR001623">
    <property type="entry name" value="DnaJ_domain"/>
</dbReference>
<dbReference type="GO" id="GO:0005737">
    <property type="term" value="C:cytoplasm"/>
    <property type="evidence" value="ECO:0007669"/>
    <property type="project" value="TreeGrafter"/>
</dbReference>
<dbReference type="Pfam" id="PF00226">
    <property type="entry name" value="DnaJ"/>
    <property type="match status" value="1"/>
</dbReference>
<dbReference type="EMBL" id="JAMYWD010000010">
    <property type="protein sequence ID" value="KAJ4958219.1"/>
    <property type="molecule type" value="Genomic_DNA"/>
</dbReference>
<keyword evidence="1" id="KW-0143">Chaperone</keyword>
<evidence type="ECO:0000313" key="3">
    <source>
        <dbReference type="EMBL" id="KAJ4958219.1"/>
    </source>
</evidence>
<evidence type="ECO:0000259" key="2">
    <source>
        <dbReference type="PROSITE" id="PS50076"/>
    </source>
</evidence>
<dbReference type="PROSITE" id="PS50076">
    <property type="entry name" value="DNAJ_2"/>
    <property type="match status" value="1"/>
</dbReference>
<proteinExistence type="predicted"/>
<evidence type="ECO:0000313" key="4">
    <source>
        <dbReference type="Proteomes" id="UP001141806"/>
    </source>
</evidence>
<dbReference type="PANTHER" id="PTHR43096">
    <property type="entry name" value="DNAJ HOMOLOG 1, MITOCHONDRIAL-RELATED"/>
    <property type="match status" value="1"/>
</dbReference>
<reference evidence="3" key="1">
    <citation type="journal article" date="2023" name="Plant J.">
        <title>The genome of the king protea, Protea cynaroides.</title>
        <authorList>
            <person name="Chang J."/>
            <person name="Duong T.A."/>
            <person name="Schoeman C."/>
            <person name="Ma X."/>
            <person name="Roodt D."/>
            <person name="Barker N."/>
            <person name="Li Z."/>
            <person name="Van de Peer Y."/>
            <person name="Mizrachi E."/>
        </authorList>
    </citation>
    <scope>NUCLEOTIDE SEQUENCE</scope>
    <source>
        <tissue evidence="3">Young leaves</tissue>
    </source>
</reference>
<protein>
    <recommendedName>
        <fullName evidence="2">J domain-containing protein</fullName>
    </recommendedName>
</protein>
<gene>
    <name evidence="3" type="ORF">NE237_025330</name>
</gene>
<keyword evidence="4" id="KW-1185">Reference proteome</keyword>
<dbReference type="Gene3D" id="1.10.287.110">
    <property type="entry name" value="DnaJ domain"/>
    <property type="match status" value="1"/>
</dbReference>
<dbReference type="GO" id="GO:0051082">
    <property type="term" value="F:unfolded protein binding"/>
    <property type="evidence" value="ECO:0007669"/>
    <property type="project" value="TreeGrafter"/>
</dbReference>
<organism evidence="3 4">
    <name type="scientific">Protea cynaroides</name>
    <dbReference type="NCBI Taxonomy" id="273540"/>
    <lineage>
        <taxon>Eukaryota</taxon>
        <taxon>Viridiplantae</taxon>
        <taxon>Streptophyta</taxon>
        <taxon>Embryophyta</taxon>
        <taxon>Tracheophyta</taxon>
        <taxon>Spermatophyta</taxon>
        <taxon>Magnoliopsida</taxon>
        <taxon>Proteales</taxon>
        <taxon>Proteaceae</taxon>
        <taxon>Protea</taxon>
    </lineage>
</organism>
<dbReference type="InterPro" id="IPR036869">
    <property type="entry name" value="J_dom_sf"/>
</dbReference>
<sequence length="167" mass="18531">MKNRKAKNMNVSCVASSASLTDQYRKLNLHSGASETGVNKAFHQLALQYRPDVCKETNCGNQFQRINEAYDKKSRFLDIFVELNVQLVESIEEEDTKEFEEIMLMDMDGDLGGYDISIASGIGAGGAALAMNALMGFGEADVVWYSVLNCLPLPRPRPLMVLEKEEA</sequence>
<dbReference type="Proteomes" id="UP001141806">
    <property type="component" value="Unassembled WGS sequence"/>
</dbReference>
<dbReference type="PANTHER" id="PTHR43096:SF52">
    <property type="entry name" value="DNAJ HOMOLOG 1, MITOCHONDRIAL-RELATED"/>
    <property type="match status" value="1"/>
</dbReference>
<dbReference type="CDD" id="cd06257">
    <property type="entry name" value="DnaJ"/>
    <property type="match status" value="1"/>
</dbReference>
<dbReference type="AlphaFoldDB" id="A0A9Q0JZE9"/>
<dbReference type="OrthoDB" id="552049at2759"/>
<dbReference type="SUPFAM" id="SSF46565">
    <property type="entry name" value="Chaperone J-domain"/>
    <property type="match status" value="1"/>
</dbReference>
<dbReference type="SMART" id="SM00271">
    <property type="entry name" value="DnaJ"/>
    <property type="match status" value="1"/>
</dbReference>
<comment type="caution">
    <text evidence="3">The sequence shown here is derived from an EMBL/GenBank/DDBJ whole genome shotgun (WGS) entry which is preliminary data.</text>
</comment>